<organism evidence="5 6">
    <name type="scientific">Salinicoccus roseus</name>
    <dbReference type="NCBI Taxonomy" id="45670"/>
    <lineage>
        <taxon>Bacteria</taxon>
        <taxon>Bacillati</taxon>
        <taxon>Bacillota</taxon>
        <taxon>Bacilli</taxon>
        <taxon>Bacillales</taxon>
        <taxon>Staphylococcaceae</taxon>
        <taxon>Salinicoccus</taxon>
    </lineage>
</organism>
<name>A0ABT4YFR0_9STAP</name>
<dbReference type="Pfam" id="PF00535">
    <property type="entry name" value="Glycos_transf_2"/>
    <property type="match status" value="1"/>
</dbReference>
<dbReference type="PANTHER" id="PTHR22916">
    <property type="entry name" value="GLYCOSYLTRANSFERASE"/>
    <property type="match status" value="1"/>
</dbReference>
<dbReference type="PANTHER" id="PTHR22916:SF51">
    <property type="entry name" value="GLYCOSYLTRANSFERASE EPSH-RELATED"/>
    <property type="match status" value="1"/>
</dbReference>
<evidence type="ECO:0000313" key="6">
    <source>
        <dbReference type="Proteomes" id="UP000527860"/>
    </source>
</evidence>
<protein>
    <submittedName>
        <fullName evidence="5">Glycosyltransferase</fullName>
        <ecNumber evidence="5">2.4.-.-</ecNumber>
    </submittedName>
</protein>
<reference evidence="5" key="2">
    <citation type="submission" date="2022-12" db="EMBL/GenBank/DDBJ databases">
        <title>Genome analysis and biological profiling of marine Salinicoccus roseus MOSEL-ME25.</title>
        <authorList>
            <person name="Mirza F.T."/>
            <person name="Xie Y."/>
            <person name="Shinwari Z.K."/>
        </authorList>
    </citation>
    <scope>NUCLEOTIDE SEQUENCE</scope>
    <source>
        <strain evidence="5">MOSEL-ME25</strain>
    </source>
</reference>
<keyword evidence="3 5" id="KW-0808">Transferase</keyword>
<evidence type="ECO:0000256" key="1">
    <source>
        <dbReference type="ARBA" id="ARBA00006739"/>
    </source>
</evidence>
<evidence type="ECO:0000256" key="3">
    <source>
        <dbReference type="ARBA" id="ARBA00022679"/>
    </source>
</evidence>
<sequence>MAKFHEVDTYDDLFNKEVSTAAHYHDLSIEEYYSLFLEKGKPDLVDSIKALAPKVSASNGSRVFKKLDLDVGIICDEFLYHAYKDVVNLHYINYEKDNFDIDFDFVIIATAWKGLDGTWQNVSKEKSEERHHLYSVIEELQERGIPTLFYSKEDPVNYDVFIDIAKHCDHVFTSAEEIIPRYKEAVGHDRVYKLEFGINPHYHNPVGINHPDFDEYKKDVIFAGSWMVKYPVRNKESAMAFDGVVRAGRGLTIIDRNLKLENKRYHFPPKYIEYLSYPFTHELLMNAHKIYKYAINVNSVKYSNTMFANRVYELQAFGNILLSNFSMGVNAKFPHVFIFNHETDVPHFLQSTDADTLREISAAGIRETMNHETTYHRIEYISRKIGKNVDADYAKVLVVADSLDKTTMEMFDHQSYEEKDIVEVSNATRELLSDYQFVVYFNASKFYYEEYYIEELISAFKYTDADYVSKEGEQEAYNFIENYPGLEKSMLDVEALLEEGLTVSEAFEALPVKFTGFNIDDTELKDASNVTSFSSDEEKKLSVIIPIYNNGKYLENKCFRSLRRSSIFNKMEIIFVDDGSSDKETIHVINRLKRRFPDIVHHAFEHPSGSASTPRNKGVELATCRWVTFLDPDNEATGDGYAKLFSEMEADPSLDMVVGNMVKEDQNDKSLFDYYKIVKNYNFKKDRIEDTHQFLKRSFLKAQSIQALIVKREVIVENDIRMVEGAIGQDTIYYQELLLNSQTVKAVDEVIHMYYGAVSDSVTNTVGLSFFEKYLKLEKYRIEFLEKNDLLMEYIEDRFEYYMLNWYLPRLEKVEVQNRGRASSKLMEIYDLYRPFLTGDYDLIEDQIQKYSDTKETL</sequence>
<dbReference type="RefSeq" id="WP_162182486.1">
    <property type="nucleotide sequence ID" value="NZ_JABEVU030000001.1"/>
</dbReference>
<reference evidence="5" key="1">
    <citation type="submission" date="2020-04" db="EMBL/GenBank/DDBJ databases">
        <authorList>
            <person name="Tanveer F."/>
            <person name="Xie Y."/>
            <person name="Shinwari Z.K."/>
        </authorList>
    </citation>
    <scope>NUCLEOTIDE SEQUENCE</scope>
    <source>
        <strain evidence="5">MOSEL-ME25</strain>
    </source>
</reference>
<dbReference type="CDD" id="cd00761">
    <property type="entry name" value="Glyco_tranf_GTA_type"/>
    <property type="match status" value="1"/>
</dbReference>
<evidence type="ECO:0000313" key="5">
    <source>
        <dbReference type="EMBL" id="MDB0579517.1"/>
    </source>
</evidence>
<dbReference type="EC" id="2.4.-.-" evidence="5"/>
<dbReference type="EMBL" id="JABEVU030000001">
    <property type="protein sequence ID" value="MDB0579517.1"/>
    <property type="molecule type" value="Genomic_DNA"/>
</dbReference>
<evidence type="ECO:0000256" key="2">
    <source>
        <dbReference type="ARBA" id="ARBA00022676"/>
    </source>
</evidence>
<dbReference type="GO" id="GO:0016757">
    <property type="term" value="F:glycosyltransferase activity"/>
    <property type="evidence" value="ECO:0007669"/>
    <property type="project" value="UniProtKB-KW"/>
</dbReference>
<keyword evidence="2 5" id="KW-0328">Glycosyltransferase</keyword>
<feature type="domain" description="Glycosyltransferase 2-like" evidence="4">
    <location>
        <begin position="542"/>
        <end position="687"/>
    </location>
</feature>
<proteinExistence type="inferred from homology"/>
<dbReference type="Gene3D" id="3.90.550.10">
    <property type="entry name" value="Spore Coat Polysaccharide Biosynthesis Protein SpsA, Chain A"/>
    <property type="match status" value="1"/>
</dbReference>
<dbReference type="InterPro" id="IPR029044">
    <property type="entry name" value="Nucleotide-diphossugar_trans"/>
</dbReference>
<dbReference type="GeneID" id="77844285"/>
<dbReference type="Proteomes" id="UP000527860">
    <property type="component" value="Unassembled WGS sequence"/>
</dbReference>
<keyword evidence="6" id="KW-1185">Reference proteome</keyword>
<dbReference type="InterPro" id="IPR001173">
    <property type="entry name" value="Glyco_trans_2-like"/>
</dbReference>
<gene>
    <name evidence="5" type="ORF">F7P68_0003165</name>
</gene>
<evidence type="ECO:0000259" key="4">
    <source>
        <dbReference type="Pfam" id="PF00535"/>
    </source>
</evidence>
<comment type="caution">
    <text evidence="5">The sequence shown here is derived from an EMBL/GenBank/DDBJ whole genome shotgun (WGS) entry which is preliminary data.</text>
</comment>
<dbReference type="SUPFAM" id="SSF53448">
    <property type="entry name" value="Nucleotide-diphospho-sugar transferases"/>
    <property type="match status" value="1"/>
</dbReference>
<comment type="similarity">
    <text evidence="1">Belongs to the glycosyltransferase 2 family.</text>
</comment>
<accession>A0ABT4YFR0</accession>